<evidence type="ECO:0000256" key="15">
    <source>
        <dbReference type="ARBA" id="ARBA00023136"/>
    </source>
</evidence>
<evidence type="ECO:0000256" key="17">
    <source>
        <dbReference type="ARBA" id="ARBA00023303"/>
    </source>
</evidence>
<dbReference type="GO" id="GO:0016324">
    <property type="term" value="C:apical plasma membrane"/>
    <property type="evidence" value="ECO:0007669"/>
    <property type="project" value="UniProtKB-SubCell"/>
</dbReference>
<proteinExistence type="inferred from homology"/>
<keyword evidence="11" id="KW-0851">Voltage-gated channel</keyword>
<keyword evidence="12" id="KW-0630">Potassium</keyword>
<dbReference type="GO" id="GO:0060307">
    <property type="term" value="P:regulation of ventricular cardiac muscle cell membrane repolarization"/>
    <property type="evidence" value="ECO:0007669"/>
    <property type="project" value="TreeGrafter"/>
</dbReference>
<evidence type="ECO:0000256" key="12">
    <source>
        <dbReference type="ARBA" id="ARBA00022958"/>
    </source>
</evidence>
<dbReference type="PRINTS" id="PR00168">
    <property type="entry name" value="KCNECHANNEL"/>
</dbReference>
<evidence type="ECO:0000256" key="8">
    <source>
        <dbReference type="ARBA" id="ARBA00022553"/>
    </source>
</evidence>
<keyword evidence="9 20" id="KW-0812">Transmembrane</keyword>
<dbReference type="RefSeq" id="XP_032940903.1">
    <property type="nucleotide sequence ID" value="XM_033085012.1"/>
</dbReference>
<keyword evidence="16" id="KW-0325">Glycoprotein</keyword>
<evidence type="ECO:0000256" key="6">
    <source>
        <dbReference type="ARBA" id="ARBA00022475"/>
    </source>
</evidence>
<reference evidence="21" key="3">
    <citation type="submission" date="2025-09" db="UniProtKB">
        <authorList>
            <consortium name="Ensembl"/>
        </authorList>
    </citation>
    <scope>IDENTIFICATION</scope>
</reference>
<dbReference type="GO" id="GO:1902282">
    <property type="term" value="F:voltage-gated potassium channel activity involved in ventricular cardiac muscle cell action potential repolarization"/>
    <property type="evidence" value="ECO:0007669"/>
    <property type="project" value="TreeGrafter"/>
</dbReference>
<keyword evidence="8" id="KW-0597">Phosphoprotein</keyword>
<comment type="function">
    <text evidence="19">Ancillary protein that functions as a regulatory subunit of the voltage-gated potassium (Kv) channel complex composed of pore-forming and potassium-conducting alpha subunits and of regulatory beta subunits. KCNE1 beta subunit modulates the gating kinetics and enhances stability of the channel complex. Alters the gating of the delayed rectifier Kv channel containing KCNB1 alpha subunit. Associates with KCNQ1/KVLQT1 alpha subunit to form the slowly activating delayed rectifier cardiac potassium (IKs) channel responsible for ventricular muscle action potential repolarization. The outward current reaches its steady state only after 50 seconds. Assembly with KCNH2/HERG alpha subunit Kv channel may regulate the rapidly activating component of the delayed rectifying potassium current (IKr) in heart.</text>
</comment>
<dbReference type="Proteomes" id="UP000694563">
    <property type="component" value="Chromosome 2"/>
</dbReference>
<evidence type="ECO:0000256" key="20">
    <source>
        <dbReference type="SAM" id="Phobius"/>
    </source>
</evidence>
<evidence type="ECO:0000256" key="7">
    <source>
        <dbReference type="ARBA" id="ARBA00022538"/>
    </source>
</evidence>
<evidence type="ECO:0000256" key="18">
    <source>
        <dbReference type="ARBA" id="ARBA00035196"/>
    </source>
</evidence>
<evidence type="ECO:0000313" key="22">
    <source>
        <dbReference type="Proteomes" id="UP000694563"/>
    </source>
</evidence>
<keyword evidence="15 20" id="KW-0472">Membrane</keyword>
<evidence type="ECO:0000256" key="13">
    <source>
        <dbReference type="ARBA" id="ARBA00022989"/>
    </source>
</evidence>
<keyword evidence="22" id="KW-1185">Reference proteome</keyword>
<dbReference type="Pfam" id="PF02060">
    <property type="entry name" value="ISK_Channel"/>
    <property type="match status" value="1"/>
</dbReference>
<evidence type="ECO:0000313" key="21">
    <source>
        <dbReference type="Ensembl" id="ENSCUSP00005005267.1"/>
    </source>
</evidence>
<dbReference type="GeneID" id="117010500"/>
<evidence type="ECO:0000256" key="5">
    <source>
        <dbReference type="ARBA" id="ARBA00022448"/>
    </source>
</evidence>
<keyword evidence="17" id="KW-0407">Ion channel</keyword>
<dbReference type="GO" id="GO:0005251">
    <property type="term" value="F:delayed rectifier potassium channel activity"/>
    <property type="evidence" value="ECO:0007669"/>
    <property type="project" value="TreeGrafter"/>
</dbReference>
<evidence type="ECO:0000256" key="2">
    <source>
        <dbReference type="ARBA" id="ARBA00004251"/>
    </source>
</evidence>
<keyword evidence="5" id="KW-0813">Transport</keyword>
<dbReference type="CTD" id="3753"/>
<dbReference type="GO" id="GO:0044325">
    <property type="term" value="F:transmembrane transporter binding"/>
    <property type="evidence" value="ECO:0007669"/>
    <property type="project" value="TreeGrafter"/>
</dbReference>
<sequence length="127" mass="14400">MLVLSNSTALNLLLSKLLQSCLEEQNNSSAPAQERRASSSLEIIYVLLLLGLFGFFTVGVMVTNLRARRLEGPRDPYNTYINTDTWHRRDRLHLQARLIESYKLCCVLHNQLAVEQPGAEIPEEKSS</sequence>
<comment type="similarity">
    <text evidence="4">Belongs to the potassium channel KCNE family.</text>
</comment>
<evidence type="ECO:0000256" key="14">
    <source>
        <dbReference type="ARBA" id="ARBA00023065"/>
    </source>
</evidence>
<keyword evidence="7" id="KW-0633">Potassium transport</keyword>
<dbReference type="AlphaFoldDB" id="A0A8C3U0X0"/>
<reference evidence="21" key="2">
    <citation type="submission" date="2025-08" db="UniProtKB">
        <authorList>
            <consortium name="Ensembl"/>
        </authorList>
    </citation>
    <scope>IDENTIFICATION</scope>
</reference>
<evidence type="ECO:0000256" key="11">
    <source>
        <dbReference type="ARBA" id="ARBA00022882"/>
    </source>
</evidence>
<evidence type="ECO:0000256" key="16">
    <source>
        <dbReference type="ARBA" id="ARBA00023180"/>
    </source>
</evidence>
<keyword evidence="14" id="KW-0406">Ion transport</keyword>
<dbReference type="OrthoDB" id="8772344at2759"/>
<protein>
    <recommendedName>
        <fullName evidence="18">Potassium voltage-gated channel subfamily E member 1</fullName>
    </recommendedName>
</protein>
<dbReference type="InterPro" id="IPR000369">
    <property type="entry name" value="K_chnl_KCNE"/>
</dbReference>
<evidence type="ECO:0000256" key="19">
    <source>
        <dbReference type="ARBA" id="ARBA00045479"/>
    </source>
</evidence>
<evidence type="ECO:0000256" key="4">
    <source>
        <dbReference type="ARBA" id="ARBA00005688"/>
    </source>
</evidence>
<evidence type="ECO:0000256" key="3">
    <source>
        <dbReference type="ARBA" id="ARBA00004285"/>
    </source>
</evidence>
<organism evidence="21 22">
    <name type="scientific">Catharus ustulatus</name>
    <name type="common">Russet-backed thrush</name>
    <name type="synonym">Hylocichla ustulatus</name>
    <dbReference type="NCBI Taxonomy" id="91951"/>
    <lineage>
        <taxon>Eukaryota</taxon>
        <taxon>Metazoa</taxon>
        <taxon>Chordata</taxon>
        <taxon>Craniata</taxon>
        <taxon>Vertebrata</taxon>
        <taxon>Euteleostomi</taxon>
        <taxon>Archelosauria</taxon>
        <taxon>Archosauria</taxon>
        <taxon>Dinosauria</taxon>
        <taxon>Saurischia</taxon>
        <taxon>Theropoda</taxon>
        <taxon>Coelurosauria</taxon>
        <taxon>Aves</taxon>
        <taxon>Neognathae</taxon>
        <taxon>Neoaves</taxon>
        <taxon>Telluraves</taxon>
        <taxon>Australaves</taxon>
        <taxon>Passeriformes</taxon>
        <taxon>Turdidae</taxon>
        <taxon>Catharus</taxon>
    </lineage>
</organism>
<dbReference type="Ensembl" id="ENSCUST00005005478.1">
    <property type="protein sequence ID" value="ENSCUSP00005005267.1"/>
    <property type="gene ID" value="ENSCUSG00005003366.1"/>
</dbReference>
<dbReference type="GO" id="GO:0045121">
    <property type="term" value="C:membrane raft"/>
    <property type="evidence" value="ECO:0007669"/>
    <property type="project" value="UniProtKB-SubCell"/>
</dbReference>
<dbReference type="GO" id="GO:0097623">
    <property type="term" value="P:potassium ion export across plasma membrane"/>
    <property type="evidence" value="ECO:0007669"/>
    <property type="project" value="TreeGrafter"/>
</dbReference>
<dbReference type="GO" id="GO:0008076">
    <property type="term" value="C:voltage-gated potassium channel complex"/>
    <property type="evidence" value="ECO:0007669"/>
    <property type="project" value="TreeGrafter"/>
</dbReference>
<gene>
    <name evidence="21" type="primary">KCNE1</name>
</gene>
<reference evidence="21" key="1">
    <citation type="submission" date="2020-10" db="EMBL/GenBank/DDBJ databases">
        <title>Catharus ustulatus (Swainson's thrush) genome, bCatUst1, primary haplotype v2.</title>
        <authorList>
            <person name="Delmore K."/>
            <person name="Vafadar M."/>
            <person name="Formenti G."/>
            <person name="Chow W."/>
            <person name="Pelan S."/>
            <person name="Howe K."/>
            <person name="Rhie A."/>
            <person name="Mountcastle J."/>
            <person name="Haase B."/>
            <person name="Fedrigo O."/>
            <person name="Jarvis E.D."/>
        </authorList>
    </citation>
    <scope>NUCLEOTIDE SEQUENCE [LARGE SCALE GENOMIC DNA]</scope>
</reference>
<keyword evidence="13 20" id="KW-1133">Transmembrane helix</keyword>
<dbReference type="PRINTS" id="PR01604">
    <property type="entry name" value="KCNE1CHANNEL"/>
</dbReference>
<accession>A0A8C3U0X0</accession>
<evidence type="ECO:0000256" key="10">
    <source>
        <dbReference type="ARBA" id="ARBA00022826"/>
    </source>
</evidence>
<keyword evidence="10" id="KW-0631">Potassium channel</keyword>
<dbReference type="PANTHER" id="PTHR15282">
    <property type="entry name" value="POTASSIUM VOLTAGE-GATED CHANNEL SUBFAMILY E MEMBER 1, 3"/>
    <property type="match status" value="1"/>
</dbReference>
<evidence type="ECO:0000256" key="9">
    <source>
        <dbReference type="ARBA" id="ARBA00022692"/>
    </source>
</evidence>
<dbReference type="PANTHER" id="PTHR15282:SF10">
    <property type="entry name" value="POTASSIUM VOLTAGE-GATED CHANNEL SUBFAMILY E MEMBER 1"/>
    <property type="match status" value="1"/>
</dbReference>
<keyword evidence="6" id="KW-1003">Cell membrane</keyword>
<dbReference type="InterPro" id="IPR005424">
    <property type="entry name" value="KCNE1"/>
</dbReference>
<comment type="subcellular location">
    <subcellularLocation>
        <location evidence="1">Apical cell membrane</location>
    </subcellularLocation>
    <subcellularLocation>
        <location evidence="2">Cell membrane</location>
        <topology evidence="2">Single-pass type I membrane protein</topology>
    </subcellularLocation>
    <subcellularLocation>
        <location evidence="3">Membrane raft</location>
    </subcellularLocation>
</comment>
<name>A0A8C3U0X0_CATUS</name>
<feature type="transmembrane region" description="Helical" evidence="20">
    <location>
        <begin position="43"/>
        <end position="65"/>
    </location>
</feature>
<evidence type="ECO:0000256" key="1">
    <source>
        <dbReference type="ARBA" id="ARBA00004221"/>
    </source>
</evidence>
<dbReference type="GO" id="GO:0015459">
    <property type="term" value="F:potassium channel regulator activity"/>
    <property type="evidence" value="ECO:0007669"/>
    <property type="project" value="TreeGrafter"/>
</dbReference>
<dbReference type="GO" id="GO:0086091">
    <property type="term" value="P:regulation of heart rate by cardiac conduction"/>
    <property type="evidence" value="ECO:0007669"/>
    <property type="project" value="TreeGrafter"/>
</dbReference>